<feature type="domain" description="Metallo-beta-lactamase" evidence="1">
    <location>
        <begin position="38"/>
        <end position="249"/>
    </location>
</feature>
<dbReference type="InterPro" id="IPR036866">
    <property type="entry name" value="RibonucZ/Hydroxyglut_hydro"/>
</dbReference>
<dbReference type="EMBL" id="CP051128">
    <property type="protein sequence ID" value="QIZ06791.1"/>
    <property type="molecule type" value="Genomic_DNA"/>
</dbReference>
<dbReference type="SMART" id="SM00849">
    <property type="entry name" value="Lactamase_B"/>
    <property type="match status" value="1"/>
</dbReference>
<dbReference type="InterPro" id="IPR050855">
    <property type="entry name" value="NDM-1-like"/>
</dbReference>
<keyword evidence="2" id="KW-0378">Hydrolase</keyword>
<dbReference type="Pfam" id="PF00753">
    <property type="entry name" value="Lactamase_B"/>
    <property type="match status" value="1"/>
</dbReference>
<dbReference type="Proteomes" id="UP000501868">
    <property type="component" value="Chromosome"/>
</dbReference>
<dbReference type="CDD" id="cd07721">
    <property type="entry name" value="yflN-like_MBL-fold"/>
    <property type="match status" value="1"/>
</dbReference>
<reference evidence="2 3" key="2">
    <citation type="submission" date="2020-04" db="EMBL/GenBank/DDBJ databases">
        <authorList>
            <person name="Fomenkov A."/>
            <person name="Anton B.P."/>
            <person name="Roberts R.J."/>
        </authorList>
    </citation>
    <scope>NUCLEOTIDE SEQUENCE [LARGE SCALE GENOMIC DNA]</scope>
    <source>
        <strain evidence="2 3">S2</strain>
    </source>
</reference>
<dbReference type="PANTHER" id="PTHR42951">
    <property type="entry name" value="METALLO-BETA-LACTAMASE DOMAIN-CONTAINING"/>
    <property type="match status" value="1"/>
</dbReference>
<accession>A0A6H1P0G8</accession>
<gene>
    <name evidence="2" type="ORF">HFZ78_08770</name>
</gene>
<protein>
    <submittedName>
        <fullName evidence="2">MBL fold metallo-hydrolase</fullName>
    </submittedName>
</protein>
<proteinExistence type="predicted"/>
<sequence length="282" mass="31215">MERNQDSKFEETFLPVTSIGSGVGIAVSPDIYCYTDKIVNLVLVGNPNESDDFVLIDTGMPKSADEIKEMVEERFGEGALPKAIVLTHGHFDHVGSVAELLEEWEIPVYAHELEIPYLTGKLDYPPGDPNVDSGLVAKMSPMFPNHGIDISAHVHMLPADGTIPNMPNWKWLHTPGHTPGHISLFREQDRALIVGDAFVTVKQESLYKVMTQTQEISGPPKYYTTYWDAAFESVKKLEALKPQVAVTGHGLPMSGEDLAENLNYLVKHFAEIGRPDSGKYVN</sequence>
<name>A0A6H1P0G8_PRIMG</name>
<dbReference type="Gene3D" id="3.60.15.10">
    <property type="entry name" value="Ribonuclease Z/Hydroxyacylglutathione hydrolase-like"/>
    <property type="match status" value="1"/>
</dbReference>
<dbReference type="PANTHER" id="PTHR42951:SF17">
    <property type="entry name" value="METALLO-BETA-LACTAMASE DOMAIN-CONTAINING PROTEIN"/>
    <property type="match status" value="1"/>
</dbReference>
<reference evidence="2 3" key="1">
    <citation type="submission" date="2020-04" db="EMBL/GenBank/DDBJ databases">
        <title>Genome-Wide Identification of 5-Methylcytosine Sites in Bacterial Genomes By High-Throughput Sequencing of MspJI Restriction Fragments.</title>
        <authorList>
            <person name="Wu V."/>
        </authorList>
    </citation>
    <scope>NUCLEOTIDE SEQUENCE [LARGE SCALE GENOMIC DNA]</scope>
    <source>
        <strain evidence="2 3">S2</strain>
    </source>
</reference>
<dbReference type="InterPro" id="IPR001279">
    <property type="entry name" value="Metallo-B-lactamas"/>
</dbReference>
<dbReference type="SUPFAM" id="SSF56281">
    <property type="entry name" value="Metallo-hydrolase/oxidoreductase"/>
    <property type="match status" value="1"/>
</dbReference>
<evidence type="ECO:0000313" key="3">
    <source>
        <dbReference type="Proteomes" id="UP000501868"/>
    </source>
</evidence>
<dbReference type="GO" id="GO:0016787">
    <property type="term" value="F:hydrolase activity"/>
    <property type="evidence" value="ECO:0007669"/>
    <property type="project" value="UniProtKB-KW"/>
</dbReference>
<evidence type="ECO:0000259" key="1">
    <source>
        <dbReference type="SMART" id="SM00849"/>
    </source>
</evidence>
<organism evidence="2 3">
    <name type="scientific">Priestia megaterium</name>
    <name type="common">Bacillus megaterium</name>
    <dbReference type="NCBI Taxonomy" id="1404"/>
    <lineage>
        <taxon>Bacteria</taxon>
        <taxon>Bacillati</taxon>
        <taxon>Bacillota</taxon>
        <taxon>Bacilli</taxon>
        <taxon>Bacillales</taxon>
        <taxon>Bacillaceae</taxon>
        <taxon>Priestia</taxon>
    </lineage>
</organism>
<dbReference type="AlphaFoldDB" id="A0A6H1P0G8"/>
<evidence type="ECO:0000313" key="2">
    <source>
        <dbReference type="EMBL" id="QIZ06791.1"/>
    </source>
</evidence>